<protein>
    <recommendedName>
        <fullName evidence="1">Antitoxin FitA-like ribbon-helix-helix domain-containing protein</fullName>
    </recommendedName>
</protein>
<evidence type="ECO:0000313" key="2">
    <source>
        <dbReference type="EMBL" id="EXJ14391.1"/>
    </source>
</evidence>
<keyword evidence="3" id="KW-1185">Reference proteome</keyword>
<dbReference type="InterPro" id="IPR013321">
    <property type="entry name" value="Arc_rbn_hlx_hlx"/>
</dbReference>
<organism evidence="2 3">
    <name type="scientific">Imhoffiella purpurea</name>
    <dbReference type="NCBI Taxonomy" id="1249627"/>
    <lineage>
        <taxon>Bacteria</taxon>
        <taxon>Pseudomonadati</taxon>
        <taxon>Pseudomonadota</taxon>
        <taxon>Gammaproteobacteria</taxon>
        <taxon>Chromatiales</taxon>
        <taxon>Chromatiaceae</taxon>
        <taxon>Imhoffiella</taxon>
    </lineage>
</organism>
<dbReference type="Gene3D" id="1.10.1220.10">
    <property type="entry name" value="Met repressor-like"/>
    <property type="match status" value="1"/>
</dbReference>
<name>W9VBP8_9GAMM</name>
<dbReference type="InterPro" id="IPR053853">
    <property type="entry name" value="FitA-like_RHH"/>
</dbReference>
<dbReference type="InterPro" id="IPR010985">
    <property type="entry name" value="Ribbon_hlx_hlx"/>
</dbReference>
<dbReference type="OrthoDB" id="2389872at2"/>
<dbReference type="SUPFAM" id="SSF47598">
    <property type="entry name" value="Ribbon-helix-helix"/>
    <property type="match status" value="1"/>
</dbReference>
<comment type="caution">
    <text evidence="2">The sequence shown here is derived from an EMBL/GenBank/DDBJ whole genome shotgun (WGS) entry which is preliminary data.</text>
</comment>
<dbReference type="Pfam" id="PF22513">
    <property type="entry name" value="FitA-like_RHH"/>
    <property type="match status" value="1"/>
</dbReference>
<reference evidence="2 3" key="1">
    <citation type="submission" date="2012-11" db="EMBL/GenBank/DDBJ databases">
        <title>Genome assembly of Thiorhodococcus sp. AK35.</title>
        <authorList>
            <person name="Nupur N."/>
            <person name="Khatri I."/>
            <person name="Subramanian S."/>
            <person name="Pinnaka A."/>
        </authorList>
    </citation>
    <scope>NUCLEOTIDE SEQUENCE [LARGE SCALE GENOMIC DNA]</scope>
    <source>
        <strain evidence="2 3">AK35</strain>
    </source>
</reference>
<dbReference type="GO" id="GO:0006355">
    <property type="term" value="P:regulation of DNA-templated transcription"/>
    <property type="evidence" value="ECO:0007669"/>
    <property type="project" value="InterPro"/>
</dbReference>
<feature type="domain" description="Antitoxin FitA-like ribbon-helix-helix" evidence="1">
    <location>
        <begin position="4"/>
        <end position="41"/>
    </location>
</feature>
<accession>W9VBP8</accession>
<dbReference type="AlphaFoldDB" id="W9VBP8"/>
<proteinExistence type="predicted"/>
<evidence type="ECO:0000259" key="1">
    <source>
        <dbReference type="Pfam" id="PF22513"/>
    </source>
</evidence>
<sequence>MATNLVVRNVDADVVKALKQSAAAHGRSAEAEHREILRNALSRPPRRSFAEVLASMPDVGTDEDFARHPDSA</sequence>
<gene>
    <name evidence="2" type="ORF">D779_2724</name>
</gene>
<dbReference type="STRING" id="1249627.D779_2724"/>
<dbReference type="Proteomes" id="UP000019460">
    <property type="component" value="Unassembled WGS sequence"/>
</dbReference>
<dbReference type="EMBL" id="AONC01000041">
    <property type="protein sequence ID" value="EXJ14391.1"/>
    <property type="molecule type" value="Genomic_DNA"/>
</dbReference>
<evidence type="ECO:0000313" key="3">
    <source>
        <dbReference type="Proteomes" id="UP000019460"/>
    </source>
</evidence>
<dbReference type="PATRIC" id="fig|1249627.3.peg.2889"/>
<dbReference type="eggNOG" id="COG4691">
    <property type="taxonomic scope" value="Bacteria"/>
</dbReference>
<dbReference type="RefSeq" id="WP_043755181.1">
    <property type="nucleotide sequence ID" value="NZ_AONC01000041.1"/>
</dbReference>